<organism evidence="1">
    <name type="scientific">bioreactor metagenome</name>
    <dbReference type="NCBI Taxonomy" id="1076179"/>
    <lineage>
        <taxon>unclassified sequences</taxon>
        <taxon>metagenomes</taxon>
        <taxon>ecological metagenomes</taxon>
    </lineage>
</organism>
<comment type="caution">
    <text evidence="1">The sequence shown here is derived from an EMBL/GenBank/DDBJ whole genome shotgun (WGS) entry which is preliminary data.</text>
</comment>
<name>A0A644W826_9ZZZZ</name>
<dbReference type="AlphaFoldDB" id="A0A644W826"/>
<dbReference type="EMBL" id="VSSQ01000678">
    <property type="protein sequence ID" value="MPL99630.1"/>
    <property type="molecule type" value="Genomic_DNA"/>
</dbReference>
<sequence length="156" mass="15582">MKNLKRVAIVGAIVLTLGVTSVTALAASGYNTPAEIVAGLSGKSVESITAQKAETGKAYGTLANEYGVLNQFKSQMLEQKNAYLAEKVAEGTMTQERADTIVAAMEANQANCDGSCNGRTGAGMGAGFGGMNGNHGGGGRSGSGCGSGICAGNVQN</sequence>
<evidence type="ECO:0008006" key="2">
    <source>
        <dbReference type="Google" id="ProtNLM"/>
    </source>
</evidence>
<accession>A0A644W826</accession>
<proteinExistence type="predicted"/>
<protein>
    <recommendedName>
        <fullName evidence="2">DUF2680 domain-containing protein</fullName>
    </recommendedName>
</protein>
<evidence type="ECO:0000313" key="1">
    <source>
        <dbReference type="EMBL" id="MPL99630.1"/>
    </source>
</evidence>
<gene>
    <name evidence="1" type="ORF">SDC9_45848</name>
</gene>
<reference evidence="1" key="1">
    <citation type="submission" date="2019-08" db="EMBL/GenBank/DDBJ databases">
        <authorList>
            <person name="Kucharzyk K."/>
            <person name="Murdoch R.W."/>
            <person name="Higgins S."/>
            <person name="Loffler F."/>
        </authorList>
    </citation>
    <scope>NUCLEOTIDE SEQUENCE</scope>
</reference>